<dbReference type="KEGG" id="dpx:DAPPUDRAFT_121050"/>
<dbReference type="InParanoid" id="E9I2N2"/>
<dbReference type="AlphaFoldDB" id="E9I2N2"/>
<keyword evidence="2" id="KW-1185">Reference proteome</keyword>
<name>E9I2N2_DAPPU</name>
<evidence type="ECO:0000313" key="1">
    <source>
        <dbReference type="EMBL" id="EFX61749.1"/>
    </source>
</evidence>
<proteinExistence type="predicted"/>
<reference evidence="1 2" key="1">
    <citation type="journal article" date="2011" name="Science">
        <title>The ecoresponsive genome of Daphnia pulex.</title>
        <authorList>
            <person name="Colbourne J.K."/>
            <person name="Pfrender M.E."/>
            <person name="Gilbert D."/>
            <person name="Thomas W.K."/>
            <person name="Tucker A."/>
            <person name="Oakley T.H."/>
            <person name="Tokishita S."/>
            <person name="Aerts A."/>
            <person name="Arnold G.J."/>
            <person name="Basu M.K."/>
            <person name="Bauer D.J."/>
            <person name="Caceres C.E."/>
            <person name="Carmel L."/>
            <person name="Casola C."/>
            <person name="Choi J.H."/>
            <person name="Detter J.C."/>
            <person name="Dong Q."/>
            <person name="Dusheyko S."/>
            <person name="Eads B.D."/>
            <person name="Frohlich T."/>
            <person name="Geiler-Samerotte K.A."/>
            <person name="Gerlach D."/>
            <person name="Hatcher P."/>
            <person name="Jogdeo S."/>
            <person name="Krijgsveld J."/>
            <person name="Kriventseva E.V."/>
            <person name="Kultz D."/>
            <person name="Laforsch C."/>
            <person name="Lindquist E."/>
            <person name="Lopez J."/>
            <person name="Manak J.R."/>
            <person name="Muller J."/>
            <person name="Pangilinan J."/>
            <person name="Patwardhan R.P."/>
            <person name="Pitluck S."/>
            <person name="Pritham E.J."/>
            <person name="Rechtsteiner A."/>
            <person name="Rho M."/>
            <person name="Rogozin I.B."/>
            <person name="Sakarya O."/>
            <person name="Salamov A."/>
            <person name="Schaack S."/>
            <person name="Shapiro H."/>
            <person name="Shiga Y."/>
            <person name="Skalitzky C."/>
            <person name="Smith Z."/>
            <person name="Souvorov A."/>
            <person name="Sung W."/>
            <person name="Tang Z."/>
            <person name="Tsuchiya D."/>
            <person name="Tu H."/>
            <person name="Vos H."/>
            <person name="Wang M."/>
            <person name="Wolf Y.I."/>
            <person name="Yamagata H."/>
            <person name="Yamada T."/>
            <person name="Ye Y."/>
            <person name="Shaw J.R."/>
            <person name="Andrews J."/>
            <person name="Crease T.J."/>
            <person name="Tang H."/>
            <person name="Lucas S.M."/>
            <person name="Robertson H.M."/>
            <person name="Bork P."/>
            <person name="Koonin E.V."/>
            <person name="Zdobnov E.M."/>
            <person name="Grigoriev I.V."/>
            <person name="Lynch M."/>
            <person name="Boore J.L."/>
        </authorList>
    </citation>
    <scope>NUCLEOTIDE SEQUENCE [LARGE SCALE GENOMIC DNA]</scope>
</reference>
<dbReference type="Proteomes" id="UP000000305">
    <property type="component" value="Unassembled WGS sequence"/>
</dbReference>
<gene>
    <name evidence="1" type="ORF">DAPPUDRAFT_121050</name>
</gene>
<accession>E9I2N2</accession>
<dbReference type="EMBL" id="GL734173">
    <property type="protein sequence ID" value="EFX61749.1"/>
    <property type="molecule type" value="Genomic_DNA"/>
</dbReference>
<organism evidence="1 2">
    <name type="scientific">Daphnia pulex</name>
    <name type="common">Water flea</name>
    <dbReference type="NCBI Taxonomy" id="6669"/>
    <lineage>
        <taxon>Eukaryota</taxon>
        <taxon>Metazoa</taxon>
        <taxon>Ecdysozoa</taxon>
        <taxon>Arthropoda</taxon>
        <taxon>Crustacea</taxon>
        <taxon>Branchiopoda</taxon>
        <taxon>Diplostraca</taxon>
        <taxon>Cladocera</taxon>
        <taxon>Anomopoda</taxon>
        <taxon>Daphniidae</taxon>
        <taxon>Daphnia</taxon>
    </lineage>
</organism>
<evidence type="ECO:0000313" key="2">
    <source>
        <dbReference type="Proteomes" id="UP000000305"/>
    </source>
</evidence>
<sequence length="199" mass="21129">MYEGVRAVLLAGIYSHGTIDKGFTPDPLINGAFSLVSLSPSNPIPDEIIGQQLRAQWAGVNALKNAFDRLQEIKSEDKVYAGTFLSFKQSDKELSLAGALNGTNKATTTGATWDPMRFKVLKTGTGSLSQVVITNSTAGIINFYDATTTGSHIDHATTTIGIIEASAGETTYFFDAGFSRGLVAEWGGNGVASSTILWQ</sequence>
<dbReference type="HOGENOM" id="CLU_1373473_0_0_1"/>
<protein>
    <submittedName>
        <fullName evidence="1">Uncharacterized protein</fullName>
    </submittedName>
</protein>